<dbReference type="Proteomes" id="UP000198525">
    <property type="component" value="Unassembled WGS sequence"/>
</dbReference>
<keyword evidence="2" id="KW-1185">Reference proteome</keyword>
<dbReference type="PROSITE" id="PS51257">
    <property type="entry name" value="PROKAR_LIPOPROTEIN"/>
    <property type="match status" value="1"/>
</dbReference>
<sequence length="142" mass="16149">MQHWARCLVAVVLFGGLSGCAGIQDSRERAIELRPDESYEVMAPGAYLFTFTLDTRSRVVLESETRPGDFVSSPAGVLLDSEGREVARDWTSGRGSNFRIEEELPAGTWYLRTRDPHACLSVRHCTDRDNRYRVHFRLDEMP</sequence>
<evidence type="ECO:0000313" key="2">
    <source>
        <dbReference type="Proteomes" id="UP000198525"/>
    </source>
</evidence>
<gene>
    <name evidence="1" type="ORF">SAMN04487954_102278</name>
</gene>
<evidence type="ECO:0008006" key="3">
    <source>
        <dbReference type="Google" id="ProtNLM"/>
    </source>
</evidence>
<organism evidence="1 2">
    <name type="scientific">Billgrantia gudaonensis</name>
    <dbReference type="NCBI Taxonomy" id="376427"/>
    <lineage>
        <taxon>Bacteria</taxon>
        <taxon>Pseudomonadati</taxon>
        <taxon>Pseudomonadota</taxon>
        <taxon>Gammaproteobacteria</taxon>
        <taxon>Oceanospirillales</taxon>
        <taxon>Halomonadaceae</taxon>
        <taxon>Billgrantia</taxon>
    </lineage>
</organism>
<dbReference type="EMBL" id="FNES01000002">
    <property type="protein sequence ID" value="SDI98943.1"/>
    <property type="molecule type" value="Genomic_DNA"/>
</dbReference>
<dbReference type="RefSeq" id="WP_089683084.1">
    <property type="nucleotide sequence ID" value="NZ_FNES01000002.1"/>
</dbReference>
<dbReference type="OrthoDB" id="7059761at2"/>
<reference evidence="1 2" key="1">
    <citation type="submission" date="2016-10" db="EMBL/GenBank/DDBJ databases">
        <authorList>
            <person name="de Groot N.N."/>
        </authorList>
    </citation>
    <scope>NUCLEOTIDE SEQUENCE [LARGE SCALE GENOMIC DNA]</scope>
    <source>
        <strain evidence="1 2">CGMCC 1.6133</strain>
    </source>
</reference>
<dbReference type="AlphaFoldDB" id="A0A1G8Q2L0"/>
<proteinExistence type="predicted"/>
<name>A0A1G8Q2L0_9GAMM</name>
<protein>
    <recommendedName>
        <fullName evidence="3">Pre-peptidase C-terminal domain-containing protein</fullName>
    </recommendedName>
</protein>
<accession>A0A1G8Q2L0</accession>
<evidence type="ECO:0000313" key="1">
    <source>
        <dbReference type="EMBL" id="SDI98943.1"/>
    </source>
</evidence>